<dbReference type="PANTHER" id="PTHR10430:SF16">
    <property type="entry name" value="PEROXIREDOXIN-5, MITOCHONDRIAL"/>
    <property type="match status" value="1"/>
</dbReference>
<dbReference type="Proteomes" id="UP000640583">
    <property type="component" value="Unassembled WGS sequence"/>
</dbReference>
<evidence type="ECO:0000256" key="4">
    <source>
        <dbReference type="ARBA" id="ARBA00023284"/>
    </source>
</evidence>
<comment type="caution">
    <text evidence="8">The sequence shown here is derived from an EMBL/GenBank/DDBJ whole genome shotgun (WGS) entry which is preliminary data.</text>
</comment>
<dbReference type="SUPFAM" id="SSF52833">
    <property type="entry name" value="Thioredoxin-like"/>
    <property type="match status" value="1"/>
</dbReference>
<feature type="domain" description="Thioredoxin" evidence="7">
    <location>
        <begin position="3"/>
        <end position="162"/>
    </location>
</feature>
<dbReference type="EMBL" id="JADCKQ010000015">
    <property type="protein sequence ID" value="MBI1495180.1"/>
    <property type="molecule type" value="Genomic_DNA"/>
</dbReference>
<dbReference type="Pfam" id="PF08534">
    <property type="entry name" value="Redoxin"/>
    <property type="match status" value="1"/>
</dbReference>
<dbReference type="GO" id="GO:0042744">
    <property type="term" value="P:hydrogen peroxide catabolic process"/>
    <property type="evidence" value="ECO:0007669"/>
    <property type="project" value="TreeGrafter"/>
</dbReference>
<feature type="active site" description="Cysteine sulfenic acid (-SOH) intermediate" evidence="5">
    <location>
        <position position="49"/>
    </location>
</feature>
<dbReference type="GO" id="GO:0045454">
    <property type="term" value="P:cell redox homeostasis"/>
    <property type="evidence" value="ECO:0007669"/>
    <property type="project" value="TreeGrafter"/>
</dbReference>
<gene>
    <name evidence="8" type="ORF">H1D41_16160</name>
</gene>
<comment type="similarity">
    <text evidence="6">Belongs to the peroxiredoxin family. Prx5 subfamily.</text>
</comment>
<dbReference type="CDD" id="cd03013">
    <property type="entry name" value="PRX5_like"/>
    <property type="match status" value="1"/>
</dbReference>
<evidence type="ECO:0000256" key="2">
    <source>
        <dbReference type="ARBA" id="ARBA00022862"/>
    </source>
</evidence>
<name>A0A8J7J8A9_9RHOB</name>
<sequence>MTITVGDALPAADLMQMGDAGPEKIALSDLTDGRKVVIFGLPGAYTGTCSNEHVPGFIQHAEALRAKGVDDIICVSVNDAFVMQAWGKDTGADAAGLKMLGDPLSTFTRSIGLDFDAPDFGLIGRSLRYAMVVEDGKVTALNVEENPGVCDVSGGAAVLAMV</sequence>
<evidence type="ECO:0000256" key="6">
    <source>
        <dbReference type="RuleBase" id="RU366011"/>
    </source>
</evidence>
<dbReference type="GO" id="GO:0034599">
    <property type="term" value="P:cellular response to oxidative stress"/>
    <property type="evidence" value="ECO:0007669"/>
    <property type="project" value="InterPro"/>
</dbReference>
<accession>A0A8J7J8A9</accession>
<evidence type="ECO:0000256" key="5">
    <source>
        <dbReference type="PIRSR" id="PIRSR637944-1"/>
    </source>
</evidence>
<keyword evidence="9" id="KW-1185">Reference proteome</keyword>
<organism evidence="8 9">
    <name type="scientific">Halocynthiibacter styelae</name>
    <dbReference type="NCBI Taxonomy" id="2761955"/>
    <lineage>
        <taxon>Bacteria</taxon>
        <taxon>Pseudomonadati</taxon>
        <taxon>Pseudomonadota</taxon>
        <taxon>Alphaproteobacteria</taxon>
        <taxon>Rhodobacterales</taxon>
        <taxon>Paracoccaceae</taxon>
        <taxon>Halocynthiibacter</taxon>
    </lineage>
</organism>
<keyword evidence="3 6" id="KW-0560">Oxidoreductase</keyword>
<dbReference type="InterPro" id="IPR037944">
    <property type="entry name" value="PRX5-like"/>
</dbReference>
<dbReference type="GO" id="GO:0008379">
    <property type="term" value="F:thioredoxin peroxidase activity"/>
    <property type="evidence" value="ECO:0007669"/>
    <property type="project" value="InterPro"/>
</dbReference>
<dbReference type="InterPro" id="IPR013740">
    <property type="entry name" value="Redoxin"/>
</dbReference>
<reference evidence="8" key="1">
    <citation type="submission" date="2020-10" db="EMBL/GenBank/DDBJ databases">
        <title>Paenihalocynthiibacter styelae gen. nov., sp. nov., isolated from stalked sea squirt Styela clava.</title>
        <authorList>
            <person name="Kim Y.-O."/>
            <person name="Yoon J.-H."/>
        </authorList>
    </citation>
    <scope>NUCLEOTIDE SEQUENCE</scope>
    <source>
        <strain evidence="8">MYP1-1</strain>
    </source>
</reference>
<dbReference type="RefSeq" id="WP_228849892.1">
    <property type="nucleotide sequence ID" value="NZ_JADCKQ010000015.1"/>
</dbReference>
<dbReference type="PANTHER" id="PTHR10430">
    <property type="entry name" value="PEROXIREDOXIN"/>
    <property type="match status" value="1"/>
</dbReference>
<dbReference type="EC" id="1.11.1.27" evidence="6"/>
<evidence type="ECO:0000256" key="1">
    <source>
        <dbReference type="ARBA" id="ARBA00022559"/>
    </source>
</evidence>
<keyword evidence="4 6" id="KW-0676">Redox-active center</keyword>
<dbReference type="FunFam" id="3.40.30.10:FF:000020">
    <property type="entry name" value="Peroxiredoxin"/>
    <property type="match status" value="1"/>
</dbReference>
<evidence type="ECO:0000256" key="3">
    <source>
        <dbReference type="ARBA" id="ARBA00023002"/>
    </source>
</evidence>
<keyword evidence="2 6" id="KW-0049">Antioxidant</keyword>
<evidence type="ECO:0000313" key="8">
    <source>
        <dbReference type="EMBL" id="MBI1495180.1"/>
    </source>
</evidence>
<comment type="catalytic activity">
    <reaction evidence="6">
        <text>a hydroperoxide + 2 glutathione = an alcohol + glutathione disulfide + H2O</text>
        <dbReference type="Rhea" id="RHEA:62632"/>
        <dbReference type="ChEBI" id="CHEBI:15377"/>
        <dbReference type="ChEBI" id="CHEBI:30879"/>
        <dbReference type="ChEBI" id="CHEBI:35924"/>
        <dbReference type="ChEBI" id="CHEBI:57925"/>
        <dbReference type="ChEBI" id="CHEBI:58297"/>
        <dbReference type="EC" id="1.11.1.27"/>
    </reaction>
</comment>
<protein>
    <recommendedName>
        <fullName evidence="6">Glutathione-dependent peroxiredoxin</fullName>
        <ecNumber evidence="6">1.11.1.27</ecNumber>
    </recommendedName>
</protein>
<dbReference type="AlphaFoldDB" id="A0A8J7J8A9"/>
<evidence type="ECO:0000313" key="9">
    <source>
        <dbReference type="Proteomes" id="UP000640583"/>
    </source>
</evidence>
<dbReference type="PROSITE" id="PS51352">
    <property type="entry name" value="THIOREDOXIN_2"/>
    <property type="match status" value="1"/>
</dbReference>
<dbReference type="InterPro" id="IPR013766">
    <property type="entry name" value="Thioredoxin_domain"/>
</dbReference>
<dbReference type="Gene3D" id="3.40.30.10">
    <property type="entry name" value="Glutaredoxin"/>
    <property type="match status" value="1"/>
</dbReference>
<proteinExistence type="inferred from homology"/>
<keyword evidence="1 6" id="KW-0575">Peroxidase</keyword>
<evidence type="ECO:0000259" key="7">
    <source>
        <dbReference type="PROSITE" id="PS51352"/>
    </source>
</evidence>
<dbReference type="InterPro" id="IPR036249">
    <property type="entry name" value="Thioredoxin-like_sf"/>
</dbReference>
<dbReference type="GO" id="GO:0005737">
    <property type="term" value="C:cytoplasm"/>
    <property type="evidence" value="ECO:0007669"/>
    <property type="project" value="TreeGrafter"/>
</dbReference>
<comment type="function">
    <text evidence="6">Thiol-specific peroxidase that catalyzes the reduction of hydrogen peroxide and organic hydroperoxides to water and alcohols, respectively. Plays a role in cell protection against oxidative stress by detoxifying peroxides.</text>
</comment>